<comment type="similarity">
    <text evidence="2">Belongs to the EamA transporter family.</text>
</comment>
<feature type="transmembrane region" description="Helical" evidence="8">
    <location>
        <begin position="229"/>
        <end position="250"/>
    </location>
</feature>
<name>A0A9X1NSP9_9HYPH</name>
<evidence type="ECO:0000256" key="6">
    <source>
        <dbReference type="ARBA" id="ARBA00022989"/>
    </source>
</evidence>
<evidence type="ECO:0000256" key="4">
    <source>
        <dbReference type="ARBA" id="ARBA00022475"/>
    </source>
</evidence>
<evidence type="ECO:0000256" key="5">
    <source>
        <dbReference type="ARBA" id="ARBA00022692"/>
    </source>
</evidence>
<dbReference type="InterPro" id="IPR037185">
    <property type="entry name" value="EmrE-like"/>
</dbReference>
<accession>A0A9X1NSP9</accession>
<evidence type="ECO:0000256" key="7">
    <source>
        <dbReference type="ARBA" id="ARBA00023136"/>
    </source>
</evidence>
<keyword evidence="4" id="KW-1003">Cell membrane</keyword>
<proteinExistence type="inferred from homology"/>
<dbReference type="NCBIfam" id="TIGR00688">
    <property type="entry name" value="rarD"/>
    <property type="match status" value="1"/>
</dbReference>
<feature type="transmembrane region" description="Helical" evidence="8">
    <location>
        <begin position="63"/>
        <end position="81"/>
    </location>
</feature>
<dbReference type="InterPro" id="IPR004626">
    <property type="entry name" value="RarD"/>
</dbReference>
<gene>
    <name evidence="10" type="primary">rarD</name>
    <name evidence="10" type="ORF">LRX75_08055</name>
</gene>
<dbReference type="RefSeq" id="WP_231813335.1">
    <property type="nucleotide sequence ID" value="NZ_JAJOZR010000004.1"/>
</dbReference>
<sequence length="323" mass="34532">MADRTGKPLATTGAVPAAVVPGNGDSPRGFLLAAVAYACWGFLPLFMKGIAHIPAAEVVAHRIVWSVPLVGAFILWLGRTADLKVALRSPRMLAMAALTATLVTFNWGVYVWAISVGRTLEAALGYYINPLFSIFLGAVLLKEKLNRAQLVAIGFAVAAVAIIAVDAGGLPWVSLGLCVSWGFYAFFRKTLPVGPNQGFFLEVMLLSVPSLAYIVYLESSGQGHFTDTGIADVVWLISSGVVTAVPLLFYANGAKLLRLSTIGIMQYIAPSMVFLIAVFVFHEPFGMVKLMAFGLIWMALVIYTGSMLVESRNARQAAASLKA</sequence>
<feature type="transmembrane region" description="Helical" evidence="8">
    <location>
        <begin position="199"/>
        <end position="217"/>
    </location>
</feature>
<keyword evidence="11" id="KW-1185">Reference proteome</keyword>
<evidence type="ECO:0000256" key="1">
    <source>
        <dbReference type="ARBA" id="ARBA00004651"/>
    </source>
</evidence>
<dbReference type="PANTHER" id="PTHR22911:SF137">
    <property type="entry name" value="SOLUTE CARRIER FAMILY 35 MEMBER G2-RELATED"/>
    <property type="match status" value="1"/>
</dbReference>
<feature type="transmembrane region" description="Helical" evidence="8">
    <location>
        <begin position="171"/>
        <end position="187"/>
    </location>
</feature>
<dbReference type="EMBL" id="JAJOZR010000004">
    <property type="protein sequence ID" value="MCD7108994.1"/>
    <property type="molecule type" value="Genomic_DNA"/>
</dbReference>
<keyword evidence="5 8" id="KW-0812">Transmembrane</keyword>
<dbReference type="InterPro" id="IPR000620">
    <property type="entry name" value="EamA_dom"/>
</dbReference>
<dbReference type="AlphaFoldDB" id="A0A9X1NSP9"/>
<organism evidence="10 11">
    <name type="scientific">Rhizobium quercicola</name>
    <dbReference type="NCBI Taxonomy" id="2901226"/>
    <lineage>
        <taxon>Bacteria</taxon>
        <taxon>Pseudomonadati</taxon>
        <taxon>Pseudomonadota</taxon>
        <taxon>Alphaproteobacteria</taxon>
        <taxon>Hyphomicrobiales</taxon>
        <taxon>Rhizobiaceae</taxon>
        <taxon>Rhizobium/Agrobacterium group</taxon>
        <taxon>Rhizobium</taxon>
    </lineage>
</organism>
<evidence type="ECO:0000259" key="9">
    <source>
        <dbReference type="Pfam" id="PF00892"/>
    </source>
</evidence>
<evidence type="ECO:0000256" key="3">
    <source>
        <dbReference type="ARBA" id="ARBA00022448"/>
    </source>
</evidence>
<evidence type="ECO:0000256" key="8">
    <source>
        <dbReference type="SAM" id="Phobius"/>
    </source>
</evidence>
<evidence type="ECO:0000313" key="10">
    <source>
        <dbReference type="EMBL" id="MCD7108994.1"/>
    </source>
</evidence>
<dbReference type="Pfam" id="PF00892">
    <property type="entry name" value="EamA"/>
    <property type="match status" value="1"/>
</dbReference>
<comment type="caution">
    <text evidence="10">The sequence shown here is derived from an EMBL/GenBank/DDBJ whole genome shotgun (WGS) entry which is preliminary data.</text>
</comment>
<feature type="transmembrane region" description="Helical" evidence="8">
    <location>
        <begin position="287"/>
        <end position="309"/>
    </location>
</feature>
<dbReference type="SUPFAM" id="SSF103481">
    <property type="entry name" value="Multidrug resistance efflux transporter EmrE"/>
    <property type="match status" value="2"/>
</dbReference>
<keyword evidence="7 8" id="KW-0472">Membrane</keyword>
<feature type="transmembrane region" description="Helical" evidence="8">
    <location>
        <begin position="30"/>
        <end position="51"/>
    </location>
</feature>
<feature type="transmembrane region" description="Helical" evidence="8">
    <location>
        <begin position="262"/>
        <end position="281"/>
    </location>
</feature>
<dbReference type="GO" id="GO:0005886">
    <property type="term" value="C:plasma membrane"/>
    <property type="evidence" value="ECO:0007669"/>
    <property type="project" value="UniProtKB-SubCell"/>
</dbReference>
<feature type="transmembrane region" description="Helical" evidence="8">
    <location>
        <begin position="93"/>
        <end position="112"/>
    </location>
</feature>
<protein>
    <submittedName>
        <fullName evidence="10">EamA family transporter RarD</fullName>
    </submittedName>
</protein>
<reference evidence="10" key="1">
    <citation type="submission" date="2021-12" db="EMBL/GenBank/DDBJ databases">
        <authorList>
            <person name="Li Y."/>
        </authorList>
    </citation>
    <scope>NUCLEOTIDE SEQUENCE</scope>
    <source>
        <strain evidence="10">DKSPLA3</strain>
    </source>
</reference>
<feature type="domain" description="EamA" evidence="9">
    <location>
        <begin position="28"/>
        <end position="164"/>
    </location>
</feature>
<keyword evidence="6 8" id="KW-1133">Transmembrane helix</keyword>
<dbReference type="PANTHER" id="PTHR22911">
    <property type="entry name" value="ACYL-MALONYL CONDENSING ENZYME-RELATED"/>
    <property type="match status" value="1"/>
</dbReference>
<comment type="subcellular location">
    <subcellularLocation>
        <location evidence="1">Cell membrane</location>
        <topology evidence="1">Multi-pass membrane protein</topology>
    </subcellularLocation>
</comment>
<evidence type="ECO:0000313" key="11">
    <source>
        <dbReference type="Proteomes" id="UP001139089"/>
    </source>
</evidence>
<feature type="transmembrane region" description="Helical" evidence="8">
    <location>
        <begin position="124"/>
        <end position="141"/>
    </location>
</feature>
<dbReference type="Proteomes" id="UP001139089">
    <property type="component" value="Unassembled WGS sequence"/>
</dbReference>
<evidence type="ECO:0000256" key="2">
    <source>
        <dbReference type="ARBA" id="ARBA00007362"/>
    </source>
</evidence>
<keyword evidence="3" id="KW-0813">Transport</keyword>